<evidence type="ECO:0000256" key="2">
    <source>
        <dbReference type="ARBA" id="ARBA00008014"/>
    </source>
</evidence>
<evidence type="ECO:0000313" key="9">
    <source>
        <dbReference type="Proteomes" id="UP001295684"/>
    </source>
</evidence>
<keyword evidence="6 7" id="KW-0456">Lyase</keyword>
<comment type="catalytic activity">
    <reaction evidence="7">
        <text>5-O-(1-carboxyvinyl)-3-phosphoshikimate = chorismate + phosphate</text>
        <dbReference type="Rhea" id="RHEA:21020"/>
        <dbReference type="ChEBI" id="CHEBI:29748"/>
        <dbReference type="ChEBI" id="CHEBI:43474"/>
        <dbReference type="ChEBI" id="CHEBI:57701"/>
        <dbReference type="EC" id="4.2.3.5"/>
    </reaction>
</comment>
<comment type="caution">
    <text evidence="8">The sequence shown here is derived from an EMBL/GenBank/DDBJ whole genome shotgun (WGS) entry which is preliminary data.</text>
</comment>
<dbReference type="Gene3D" id="3.60.150.10">
    <property type="entry name" value="Chorismate synthase AroC"/>
    <property type="match status" value="2"/>
</dbReference>
<keyword evidence="5 7" id="KW-0057">Aromatic amino acid biosynthesis</keyword>
<gene>
    <name evidence="8" type="ORF">ECRASSUSDP1_LOCUS9336</name>
</gene>
<keyword evidence="9" id="KW-1185">Reference proteome</keyword>
<dbReference type="SUPFAM" id="SSF103263">
    <property type="entry name" value="Chorismate synthase, AroC"/>
    <property type="match status" value="1"/>
</dbReference>
<evidence type="ECO:0000256" key="5">
    <source>
        <dbReference type="ARBA" id="ARBA00023141"/>
    </source>
</evidence>
<dbReference type="GO" id="GO:0005829">
    <property type="term" value="C:cytosol"/>
    <property type="evidence" value="ECO:0007669"/>
    <property type="project" value="TreeGrafter"/>
</dbReference>
<dbReference type="EMBL" id="CAMPGE010009174">
    <property type="protein sequence ID" value="CAI2368047.1"/>
    <property type="molecule type" value="Genomic_DNA"/>
</dbReference>
<dbReference type="EC" id="4.2.3.5" evidence="3 7"/>
<dbReference type="Pfam" id="PF01264">
    <property type="entry name" value="Chorismate_synt"/>
    <property type="match status" value="1"/>
</dbReference>
<proteinExistence type="inferred from homology"/>
<dbReference type="PROSITE" id="PS00789">
    <property type="entry name" value="CHORISMATE_SYNTHASE_3"/>
    <property type="match status" value="1"/>
</dbReference>
<evidence type="ECO:0000256" key="6">
    <source>
        <dbReference type="ARBA" id="ARBA00023239"/>
    </source>
</evidence>
<dbReference type="GO" id="GO:0008652">
    <property type="term" value="P:amino acid biosynthetic process"/>
    <property type="evidence" value="ECO:0007669"/>
    <property type="project" value="UniProtKB-KW"/>
</dbReference>
<evidence type="ECO:0000256" key="3">
    <source>
        <dbReference type="ARBA" id="ARBA00013036"/>
    </source>
</evidence>
<evidence type="ECO:0000256" key="1">
    <source>
        <dbReference type="ARBA" id="ARBA00005044"/>
    </source>
</evidence>
<keyword evidence="4 7" id="KW-0028">Amino-acid biosynthesis</keyword>
<dbReference type="PANTHER" id="PTHR21085">
    <property type="entry name" value="CHORISMATE SYNTHASE"/>
    <property type="match status" value="1"/>
</dbReference>
<dbReference type="GO" id="GO:0010181">
    <property type="term" value="F:FMN binding"/>
    <property type="evidence" value="ECO:0007669"/>
    <property type="project" value="TreeGrafter"/>
</dbReference>
<dbReference type="GO" id="GO:0009073">
    <property type="term" value="P:aromatic amino acid family biosynthetic process"/>
    <property type="evidence" value="ECO:0007669"/>
    <property type="project" value="UniProtKB-KW"/>
</dbReference>
<reference evidence="8" key="1">
    <citation type="submission" date="2023-07" db="EMBL/GenBank/DDBJ databases">
        <authorList>
            <consortium name="AG Swart"/>
            <person name="Singh M."/>
            <person name="Singh A."/>
            <person name="Seah K."/>
            <person name="Emmerich C."/>
        </authorList>
    </citation>
    <scope>NUCLEOTIDE SEQUENCE</scope>
    <source>
        <strain evidence="8">DP1</strain>
    </source>
</reference>
<dbReference type="GO" id="GO:0004107">
    <property type="term" value="F:chorismate synthase activity"/>
    <property type="evidence" value="ECO:0007669"/>
    <property type="project" value="UniProtKB-EC"/>
</dbReference>
<dbReference type="Proteomes" id="UP001295684">
    <property type="component" value="Unassembled WGS sequence"/>
</dbReference>
<evidence type="ECO:0000256" key="4">
    <source>
        <dbReference type="ARBA" id="ARBA00022605"/>
    </source>
</evidence>
<sequence length="463" mass="51128">MSSFGKIFKGSSSLTLVTTFGESHGKSVGCIIEGVPSLMPLTESDLQPHLDRRKPGQNSLTTPRCEKDQVVIQSGIEGGKTLGTPICCVVENENVYKKDYSKFNQIPRPGHADYTYMLKYGTKASSGGGRSSARETIGRVCAGAVAEKYLSENFGTKFMSWVDSVSDIAIPPEDKPGLLNELSEHDRQEIDRRGTFIVLQNEEKRAYIDYQSVLRDQQGKEIKQLDQTVNEIYQQIEEEKFLCENQDEIYKFEEIINIRCPHPATAVKMIEKIKEAKGKNDSVGGIATGMIVNCPKGLGEPCFEKFEALLGMAMLSLPATKGFEFGSGFEGTKLFGSAHNDLFSSCSEEEIKHEKISTEIKSKNPHLETKTNNAGGTLGGITNGNIIYFRVAVKPVSSISVEQQTCNFKGESKILEAKGRHDPCVLARIVPIIEAMSSLVTMDCTLQQLARKASSEVYLEDWF</sequence>
<organism evidence="8 9">
    <name type="scientific">Euplotes crassus</name>
    <dbReference type="NCBI Taxonomy" id="5936"/>
    <lineage>
        <taxon>Eukaryota</taxon>
        <taxon>Sar</taxon>
        <taxon>Alveolata</taxon>
        <taxon>Ciliophora</taxon>
        <taxon>Intramacronucleata</taxon>
        <taxon>Spirotrichea</taxon>
        <taxon>Hypotrichia</taxon>
        <taxon>Euplotida</taxon>
        <taxon>Euplotidae</taxon>
        <taxon>Moneuplotes</taxon>
    </lineage>
</organism>
<evidence type="ECO:0000256" key="7">
    <source>
        <dbReference type="RuleBase" id="RU000605"/>
    </source>
</evidence>
<dbReference type="GO" id="GO:0009423">
    <property type="term" value="P:chorismate biosynthetic process"/>
    <property type="evidence" value="ECO:0007669"/>
    <property type="project" value="TreeGrafter"/>
</dbReference>
<protein>
    <recommendedName>
        <fullName evidence="3 7">Chorismate synthase</fullName>
        <ecNumber evidence="3 7">4.2.3.5</ecNumber>
    </recommendedName>
</protein>
<dbReference type="NCBIfam" id="TIGR00033">
    <property type="entry name" value="aroC"/>
    <property type="match status" value="1"/>
</dbReference>
<dbReference type="PROSITE" id="PS00787">
    <property type="entry name" value="CHORISMATE_SYNTHASE_1"/>
    <property type="match status" value="1"/>
</dbReference>
<evidence type="ECO:0000313" key="8">
    <source>
        <dbReference type="EMBL" id="CAI2368047.1"/>
    </source>
</evidence>
<dbReference type="CDD" id="cd07304">
    <property type="entry name" value="Chorismate_synthase"/>
    <property type="match status" value="1"/>
</dbReference>
<dbReference type="PROSITE" id="PS00788">
    <property type="entry name" value="CHORISMATE_SYNTHASE_2"/>
    <property type="match status" value="1"/>
</dbReference>
<dbReference type="AlphaFoldDB" id="A0AAD1UJS4"/>
<name>A0AAD1UJS4_EUPCR</name>
<dbReference type="PANTHER" id="PTHR21085:SF0">
    <property type="entry name" value="CHORISMATE SYNTHASE"/>
    <property type="match status" value="1"/>
</dbReference>
<comment type="similarity">
    <text evidence="2 7">Belongs to the chorismate synthase family.</text>
</comment>
<comment type="cofactor">
    <cofactor evidence="7">
        <name>FMNH2</name>
        <dbReference type="ChEBI" id="CHEBI:57618"/>
    </cofactor>
    <text evidence="7">Reduced FMN (FMNH(2)).</text>
</comment>
<accession>A0AAD1UJS4</accession>
<dbReference type="InterPro" id="IPR000453">
    <property type="entry name" value="Chorismate_synth"/>
</dbReference>
<dbReference type="InterPro" id="IPR035904">
    <property type="entry name" value="Chorismate_synth_AroC_sf"/>
</dbReference>
<dbReference type="InterPro" id="IPR020541">
    <property type="entry name" value="Chorismate_synthase_CS"/>
</dbReference>
<dbReference type="HAMAP" id="MF_00300">
    <property type="entry name" value="Chorismate_synth"/>
    <property type="match status" value="1"/>
</dbReference>
<comment type="pathway">
    <text evidence="1 7">Metabolic intermediate biosynthesis; chorismate biosynthesis; chorismate from D-erythrose 4-phosphate and phosphoenolpyruvate: step 7/7.</text>
</comment>